<evidence type="ECO:0000256" key="5">
    <source>
        <dbReference type="ARBA" id="ARBA00022729"/>
    </source>
</evidence>
<sequence length="241" mass="27662">MIVLNYHELVEASPPNAWCLTHESFDAHLSLYEDRLVSPRSFLERCTDPKANGIGAVLLTFDDGFLSDYTLAYAHYLKSGRIPGFMSFIPVDFVAAPGRMTWDMIQELGRGGVAIGSHGMGHVDLTIVSDAELERELMVSKLMLEDRLGQEVTLFAFPYGRFSRRVWEAALRAGYTHLFTIQLGHHRGFEPFLYSRLCLTNNMDAEYMHRHLLDPTAVRGVAWRVSTRLGLYRQLMRWRYR</sequence>
<dbReference type="GO" id="GO:0016810">
    <property type="term" value="F:hydrolase activity, acting on carbon-nitrogen (but not peptide) bonds"/>
    <property type="evidence" value="ECO:0007669"/>
    <property type="project" value="InterPro"/>
</dbReference>
<dbReference type="AlphaFoldDB" id="A0A1C3TYQ9"/>
<dbReference type="Proteomes" id="UP000199184">
    <property type="component" value="Unassembled WGS sequence"/>
</dbReference>
<protein>
    <recommendedName>
        <fullName evidence="4">Chitooligosaccharide deacetylase</fullName>
    </recommendedName>
    <alternativeName>
        <fullName evidence="6">Nodulation protein B</fullName>
    </alternativeName>
</protein>
<accession>A0A1C3TYQ9</accession>
<dbReference type="EMBL" id="FMAI01000001">
    <property type="protein sequence ID" value="SCB08393.1"/>
    <property type="molecule type" value="Genomic_DNA"/>
</dbReference>
<dbReference type="PANTHER" id="PTHR34216:SF3">
    <property type="entry name" value="POLY-BETA-1,6-N-ACETYL-D-GLUCOSAMINE N-DEACETYLASE"/>
    <property type="match status" value="1"/>
</dbReference>
<dbReference type="PANTHER" id="PTHR34216">
    <property type="match status" value="1"/>
</dbReference>
<dbReference type="Pfam" id="PF01522">
    <property type="entry name" value="Polysacc_deac_1"/>
    <property type="match status" value="1"/>
</dbReference>
<dbReference type="InterPro" id="IPR011330">
    <property type="entry name" value="Glyco_hydro/deAcase_b/a-brl"/>
</dbReference>
<dbReference type="GO" id="GO:0005975">
    <property type="term" value="P:carbohydrate metabolic process"/>
    <property type="evidence" value="ECO:0007669"/>
    <property type="project" value="InterPro"/>
</dbReference>
<dbReference type="PROSITE" id="PS51677">
    <property type="entry name" value="NODB"/>
    <property type="match status" value="1"/>
</dbReference>
<keyword evidence="5" id="KW-0732">Signal</keyword>
<reference evidence="9" key="1">
    <citation type="submission" date="2016-08" db="EMBL/GenBank/DDBJ databases">
        <authorList>
            <person name="Varghese N."/>
            <person name="Submissions Spin"/>
        </authorList>
    </citation>
    <scope>NUCLEOTIDE SEQUENCE [LARGE SCALE GENOMIC DNA]</scope>
    <source>
        <strain evidence="9">ERR11</strain>
    </source>
</reference>
<evidence type="ECO:0000259" key="7">
    <source>
        <dbReference type="PROSITE" id="PS51677"/>
    </source>
</evidence>
<evidence type="ECO:0000256" key="4">
    <source>
        <dbReference type="ARBA" id="ARBA00020071"/>
    </source>
</evidence>
<dbReference type="SUPFAM" id="SSF88713">
    <property type="entry name" value="Glycoside hydrolase/deacetylase"/>
    <property type="match status" value="1"/>
</dbReference>
<evidence type="ECO:0000256" key="3">
    <source>
        <dbReference type="ARBA" id="ARBA00010973"/>
    </source>
</evidence>
<gene>
    <name evidence="8" type="ORF">GA0061098_1001134</name>
</gene>
<comment type="subcellular location">
    <subcellularLocation>
        <location evidence="2">Secreted</location>
    </subcellularLocation>
</comment>
<dbReference type="GO" id="GO:0005576">
    <property type="term" value="C:extracellular region"/>
    <property type="evidence" value="ECO:0007669"/>
    <property type="project" value="UniProtKB-SubCell"/>
</dbReference>
<evidence type="ECO:0000256" key="6">
    <source>
        <dbReference type="ARBA" id="ARBA00032976"/>
    </source>
</evidence>
<dbReference type="InterPro" id="IPR051398">
    <property type="entry name" value="Polysacch_Deacetylase"/>
</dbReference>
<evidence type="ECO:0000256" key="2">
    <source>
        <dbReference type="ARBA" id="ARBA00004613"/>
    </source>
</evidence>
<feature type="domain" description="NodB homology" evidence="7">
    <location>
        <begin position="55"/>
        <end position="241"/>
    </location>
</feature>
<proteinExistence type="inferred from homology"/>
<dbReference type="RefSeq" id="WP_091952387.1">
    <property type="nucleotide sequence ID" value="NZ_FMAI01000001.1"/>
</dbReference>
<comment type="function">
    <text evidence="1">Is involved in generating a small heat-stable compound (Nod), an acylated oligomer of N-acetylglucosamine, that stimulates mitosis in various plant protoplasts.</text>
</comment>
<evidence type="ECO:0000256" key="1">
    <source>
        <dbReference type="ARBA" id="ARBA00003236"/>
    </source>
</evidence>
<organism evidence="8 9">
    <name type="scientific">Bradyrhizobium shewense</name>
    <dbReference type="NCBI Taxonomy" id="1761772"/>
    <lineage>
        <taxon>Bacteria</taxon>
        <taxon>Pseudomonadati</taxon>
        <taxon>Pseudomonadota</taxon>
        <taxon>Alphaproteobacteria</taxon>
        <taxon>Hyphomicrobiales</taxon>
        <taxon>Nitrobacteraceae</taxon>
        <taxon>Bradyrhizobium</taxon>
    </lineage>
</organism>
<dbReference type="InterPro" id="IPR002509">
    <property type="entry name" value="NODB_dom"/>
</dbReference>
<dbReference type="CDD" id="cd10918">
    <property type="entry name" value="CE4_NodB_like_5s_6s"/>
    <property type="match status" value="1"/>
</dbReference>
<comment type="similarity">
    <text evidence="3">Belongs to the polysaccharide deacetylase family.</text>
</comment>
<dbReference type="Gene3D" id="3.20.20.370">
    <property type="entry name" value="Glycoside hydrolase/deacetylase"/>
    <property type="match status" value="1"/>
</dbReference>
<evidence type="ECO:0000313" key="9">
    <source>
        <dbReference type="Proteomes" id="UP000199184"/>
    </source>
</evidence>
<name>A0A1C3TYQ9_9BRAD</name>
<keyword evidence="9" id="KW-1185">Reference proteome</keyword>
<evidence type="ECO:0000313" key="8">
    <source>
        <dbReference type="EMBL" id="SCB08393.1"/>
    </source>
</evidence>